<keyword evidence="3" id="KW-1003">Cell membrane</keyword>
<dbReference type="OrthoDB" id="5984008at2759"/>
<evidence type="ECO:0000256" key="14">
    <source>
        <dbReference type="ARBA" id="ARBA00023303"/>
    </source>
</evidence>
<evidence type="ECO:0000256" key="13">
    <source>
        <dbReference type="ARBA" id="ARBA00023286"/>
    </source>
</evidence>
<dbReference type="InterPro" id="IPR001508">
    <property type="entry name" value="Iono_Glu_rcpt_met"/>
</dbReference>
<feature type="domain" description="Ionotropic glutamate receptor L-glutamate and glycine-binding" evidence="21">
    <location>
        <begin position="242"/>
        <end position="310"/>
    </location>
</feature>
<evidence type="ECO:0000256" key="2">
    <source>
        <dbReference type="ARBA" id="ARBA00022448"/>
    </source>
</evidence>
<evidence type="ECO:0000259" key="21">
    <source>
        <dbReference type="SMART" id="SM00918"/>
    </source>
</evidence>
<dbReference type="InterPro" id="IPR019594">
    <property type="entry name" value="Glu/Gly-bd"/>
</dbReference>
<dbReference type="SUPFAM" id="SSF53822">
    <property type="entry name" value="Periplasmic binding protein-like I"/>
    <property type="match status" value="1"/>
</dbReference>
<evidence type="ECO:0000256" key="9">
    <source>
        <dbReference type="ARBA" id="ARBA00023136"/>
    </source>
</evidence>
<dbReference type="InterPro" id="IPR001320">
    <property type="entry name" value="Iontro_rcpt_C"/>
</dbReference>
<name>A0A6A4WBG2_AMPAM</name>
<evidence type="ECO:0000256" key="7">
    <source>
        <dbReference type="ARBA" id="ARBA00023018"/>
    </source>
</evidence>
<comment type="subcellular location">
    <subcellularLocation>
        <location evidence="15">Postsynaptic cell membrane</location>
        <topology evidence="15">Multi-pass membrane protein</topology>
    </subcellularLocation>
</comment>
<keyword evidence="13" id="KW-1071">Ligand-gated ion channel</keyword>
<evidence type="ECO:0000256" key="18">
    <source>
        <dbReference type="PIRSR" id="PIRSR601508-3"/>
    </source>
</evidence>
<keyword evidence="23" id="KW-1185">Reference proteome</keyword>
<dbReference type="GO" id="GO:0045211">
    <property type="term" value="C:postsynaptic membrane"/>
    <property type="evidence" value="ECO:0007669"/>
    <property type="project" value="UniProtKB-SubCell"/>
</dbReference>
<dbReference type="Pfam" id="PF00060">
    <property type="entry name" value="Lig_chan"/>
    <property type="match status" value="1"/>
</dbReference>
<keyword evidence="6 19" id="KW-1133">Transmembrane helix</keyword>
<evidence type="ECO:0000259" key="20">
    <source>
        <dbReference type="SMART" id="SM00079"/>
    </source>
</evidence>
<feature type="binding site" evidence="16">
    <location>
        <position position="540"/>
    </location>
    <ligand>
        <name>L-glutamate</name>
        <dbReference type="ChEBI" id="CHEBI:29985"/>
    </ligand>
</feature>
<dbReference type="GO" id="GO:0015276">
    <property type="term" value="F:ligand-gated monoatomic ion channel activity"/>
    <property type="evidence" value="ECO:0007669"/>
    <property type="project" value="InterPro"/>
</dbReference>
<evidence type="ECO:0000256" key="12">
    <source>
        <dbReference type="ARBA" id="ARBA00023257"/>
    </source>
</evidence>
<dbReference type="EMBL" id="VIIS01001193">
    <property type="protein sequence ID" value="KAF0301154.1"/>
    <property type="molecule type" value="Genomic_DNA"/>
</dbReference>
<keyword evidence="12" id="KW-0628">Postsynaptic cell membrane</keyword>
<dbReference type="Gene3D" id="1.10.287.70">
    <property type="match status" value="1"/>
</dbReference>
<feature type="site" description="Crucial to convey clamshell closure to channel opening" evidence="17">
    <location>
        <position position="469"/>
    </location>
</feature>
<feature type="disulfide bond" evidence="18">
    <location>
        <begin position="553"/>
        <end position="608"/>
    </location>
</feature>
<dbReference type="PRINTS" id="PR00177">
    <property type="entry name" value="NMDARECEPTOR"/>
</dbReference>
<keyword evidence="9 19" id="KW-0472">Membrane</keyword>
<evidence type="ECO:0000313" key="22">
    <source>
        <dbReference type="EMBL" id="KAF0301154.1"/>
    </source>
</evidence>
<dbReference type="SUPFAM" id="SSF53850">
    <property type="entry name" value="Periplasmic binding protein-like II"/>
    <property type="match status" value="1"/>
</dbReference>
<evidence type="ECO:0000256" key="8">
    <source>
        <dbReference type="ARBA" id="ARBA00023065"/>
    </source>
</evidence>
<dbReference type="SMART" id="SM00079">
    <property type="entry name" value="PBPe"/>
    <property type="match status" value="1"/>
</dbReference>
<evidence type="ECO:0000256" key="15">
    <source>
        <dbReference type="ARBA" id="ARBA00034104"/>
    </source>
</evidence>
<dbReference type="Pfam" id="PF10613">
    <property type="entry name" value="Lig_chan-Glu_bd"/>
    <property type="match status" value="1"/>
</dbReference>
<evidence type="ECO:0000256" key="5">
    <source>
        <dbReference type="ARBA" id="ARBA00022729"/>
    </source>
</evidence>
<dbReference type="FunFam" id="3.40.190.10:FF:000024">
    <property type="entry name" value="Glutamate receptor, ionotropic, delta 1"/>
    <property type="match status" value="1"/>
</dbReference>
<comment type="similarity">
    <text evidence="1">Belongs to the glutamate-gated ion channel (TC 1.A.10.1) family.</text>
</comment>
<keyword evidence="14" id="KW-0407">Ion channel</keyword>
<evidence type="ECO:0000256" key="3">
    <source>
        <dbReference type="ARBA" id="ARBA00022475"/>
    </source>
</evidence>
<dbReference type="InterPro" id="IPR015683">
    <property type="entry name" value="Ionotropic_Glu_rcpt"/>
</dbReference>
<dbReference type="Pfam" id="PF01094">
    <property type="entry name" value="ANF_receptor"/>
    <property type="match status" value="1"/>
</dbReference>
<evidence type="ECO:0000256" key="6">
    <source>
        <dbReference type="ARBA" id="ARBA00022989"/>
    </source>
</evidence>
<comment type="caution">
    <text evidence="22">The sequence shown here is derived from an EMBL/GenBank/DDBJ whole genome shotgun (WGS) entry which is preliminary data.</text>
</comment>
<feature type="binding site" evidence="16">
    <location>
        <position position="326"/>
    </location>
    <ligand>
        <name>L-glutamate</name>
        <dbReference type="ChEBI" id="CHEBI:29985"/>
    </ligand>
</feature>
<feature type="domain" description="Ionotropic glutamate receptor C-terminal" evidence="20">
    <location>
        <begin position="232"/>
        <end position="604"/>
    </location>
</feature>
<dbReference type="PANTHER" id="PTHR18966">
    <property type="entry name" value="IONOTROPIC GLUTAMATE RECEPTOR"/>
    <property type="match status" value="1"/>
</dbReference>
<protein>
    <submittedName>
        <fullName evidence="22">Glutamate receptor 1</fullName>
    </submittedName>
</protein>
<keyword evidence="11" id="KW-0325">Glycoprotein</keyword>
<proteinExistence type="inferred from homology"/>
<dbReference type="GO" id="GO:0038023">
    <property type="term" value="F:signaling receptor activity"/>
    <property type="evidence" value="ECO:0007669"/>
    <property type="project" value="InterPro"/>
</dbReference>
<accession>A0A6A4WBG2</accession>
<dbReference type="SMART" id="SM00918">
    <property type="entry name" value="Lig_chan-Glu_bd"/>
    <property type="match status" value="1"/>
</dbReference>
<evidence type="ECO:0000256" key="1">
    <source>
        <dbReference type="ARBA" id="ARBA00008685"/>
    </source>
</evidence>
<dbReference type="InterPro" id="IPR028082">
    <property type="entry name" value="Peripla_BP_I"/>
</dbReference>
<feature type="site" description="Interaction with the cone snail toxin Con-ikot-ikot" evidence="17">
    <location>
        <position position="496"/>
    </location>
</feature>
<evidence type="ECO:0000256" key="16">
    <source>
        <dbReference type="PIRSR" id="PIRSR601508-1"/>
    </source>
</evidence>
<evidence type="ECO:0000256" key="19">
    <source>
        <dbReference type="SAM" id="Phobius"/>
    </source>
</evidence>
<feature type="binding site" evidence="16">
    <location>
        <position position="319"/>
    </location>
    <ligand>
        <name>L-glutamate</name>
        <dbReference type="ChEBI" id="CHEBI:29985"/>
    </ligand>
</feature>
<reference evidence="22 23" key="1">
    <citation type="submission" date="2019-07" db="EMBL/GenBank/DDBJ databases">
        <title>Draft genome assembly of a fouling barnacle, Amphibalanus amphitrite (Darwin, 1854): The first reference genome for Thecostraca.</title>
        <authorList>
            <person name="Kim W."/>
        </authorList>
    </citation>
    <scope>NUCLEOTIDE SEQUENCE [LARGE SCALE GENOMIC DNA]</scope>
    <source>
        <strain evidence="22">SNU_AA5</strain>
        <tissue evidence="22">Soma without cirri and trophi</tissue>
    </source>
</reference>
<evidence type="ECO:0000256" key="4">
    <source>
        <dbReference type="ARBA" id="ARBA00022692"/>
    </source>
</evidence>
<dbReference type="Proteomes" id="UP000440578">
    <property type="component" value="Unassembled WGS sequence"/>
</dbReference>
<dbReference type="Gene3D" id="3.40.190.10">
    <property type="entry name" value="Periplasmic binding protein-like II"/>
    <property type="match status" value="2"/>
</dbReference>
<evidence type="ECO:0000256" key="11">
    <source>
        <dbReference type="ARBA" id="ARBA00023180"/>
    </source>
</evidence>
<sequence>MLQSVTPGNGTLRVRHAHRIFKVEDAISFLRQLELLNRWSVKRVVLDCSARLAKDVIVAHVKDVHLGRRNFHYLLSGLVMDEEWDNSTPEYGALNVTGLRLVDPRRPQVQAILQRWSGQAGMDRLLSAQTALMYDSVLVITEALRQLWPELLQLHQRRLKLPQPPGSPSAANVVEGRVFNCSQGFSDVTGYEHGGKIMKQLRKIEIEGLTGNISFSHEGKRKDYTLDVVEMSANSRPVKEPPFIMQLKGEDAINKTGNDLLVGYCKDLADLLAKEIGFTYEMRLVKDKRYGAVNTSVEGNWDGIIGELVRREADMAIAPLSISLRREQAVFFTKPFMTLGISIMIKKPIRKNPGFFSFLNPFSREIWLCVVFAYFGVSIVLFLVSRFSPYEWRLEETVLGTAVTNEFTIYNSLWFVLGSLLKQGSDISPRSISGRLVGACWWFFCLILVSSYTANLAAFLTVERLVTPINSVEELASQSDVEYGTMRAGATTDFFKNSKLGVYQRMWDFMSSNEHVFVQTYREGIERVRNSKGKYALLVESTTNEYVNGRQPCDTMKVGQNLDSKGYGVATPLDSPWRDAINIAVLRLIDYGELAKLENKWWSTNSECKEVEESKASEMLLSNVAGIFYILIAGLVLAMAVALTEFCCKSKTEAKRAKTTHMDAMKARARMTISGTADVDGSKAYTPPEEFRDRFDDETGEFIGLRRLGR</sequence>
<keyword evidence="8" id="KW-0406">Ion transport</keyword>
<dbReference type="SUPFAM" id="SSF81324">
    <property type="entry name" value="Voltage-gated potassium channels"/>
    <property type="match status" value="1"/>
</dbReference>
<keyword evidence="7" id="KW-0770">Synapse</keyword>
<keyword evidence="4 19" id="KW-0812">Transmembrane</keyword>
<dbReference type="Gene3D" id="3.40.50.2300">
    <property type="match status" value="2"/>
</dbReference>
<dbReference type="InterPro" id="IPR001828">
    <property type="entry name" value="ANF_lig-bd_rcpt"/>
</dbReference>
<gene>
    <name evidence="22" type="primary">GluRIA_1</name>
    <name evidence="22" type="ORF">FJT64_026471</name>
</gene>
<evidence type="ECO:0000313" key="23">
    <source>
        <dbReference type="Proteomes" id="UP000440578"/>
    </source>
</evidence>
<evidence type="ECO:0000256" key="17">
    <source>
        <dbReference type="PIRSR" id="PIRSR601508-2"/>
    </source>
</evidence>
<keyword evidence="10 22" id="KW-0675">Receptor</keyword>
<evidence type="ECO:0000256" key="10">
    <source>
        <dbReference type="ARBA" id="ARBA00023170"/>
    </source>
</evidence>
<keyword evidence="2" id="KW-0813">Transport</keyword>
<feature type="transmembrane region" description="Helical" evidence="19">
    <location>
        <begin position="366"/>
        <end position="387"/>
    </location>
</feature>
<dbReference type="AlphaFoldDB" id="A0A6A4WBG2"/>
<feature type="transmembrane region" description="Helical" evidence="19">
    <location>
        <begin position="436"/>
        <end position="460"/>
    </location>
</feature>
<dbReference type="FunFam" id="1.10.287.70:FF:000067">
    <property type="entry name" value="glutamate receptor 2 isoform X1"/>
    <property type="match status" value="1"/>
</dbReference>
<dbReference type="FunFam" id="3.40.190.10:FF:000060">
    <property type="entry name" value="Glutamate receptor ionotropic, kainate 1"/>
    <property type="match status" value="1"/>
</dbReference>
<feature type="binding site" evidence="16">
    <location>
        <position position="491"/>
    </location>
    <ligand>
        <name>L-glutamate</name>
        <dbReference type="ChEBI" id="CHEBI:29985"/>
    </ligand>
</feature>
<feature type="transmembrane region" description="Helical" evidence="19">
    <location>
        <begin position="627"/>
        <end position="648"/>
    </location>
</feature>
<keyword evidence="18" id="KW-1015">Disulfide bond</keyword>
<keyword evidence="5" id="KW-0732">Signal</keyword>
<organism evidence="22 23">
    <name type="scientific">Amphibalanus amphitrite</name>
    <name type="common">Striped barnacle</name>
    <name type="synonym">Balanus amphitrite</name>
    <dbReference type="NCBI Taxonomy" id="1232801"/>
    <lineage>
        <taxon>Eukaryota</taxon>
        <taxon>Metazoa</taxon>
        <taxon>Ecdysozoa</taxon>
        <taxon>Arthropoda</taxon>
        <taxon>Crustacea</taxon>
        <taxon>Multicrustacea</taxon>
        <taxon>Cirripedia</taxon>
        <taxon>Thoracica</taxon>
        <taxon>Thoracicalcarea</taxon>
        <taxon>Balanomorpha</taxon>
        <taxon>Balanoidea</taxon>
        <taxon>Balanidae</taxon>
        <taxon>Amphibalaninae</taxon>
        <taxon>Amphibalanus</taxon>
    </lineage>
</organism>
<feature type="binding site" evidence="16">
    <location>
        <position position="321"/>
    </location>
    <ligand>
        <name>L-glutamate</name>
        <dbReference type="ChEBI" id="CHEBI:29985"/>
    </ligand>
</feature>